<evidence type="ECO:0000256" key="5">
    <source>
        <dbReference type="ARBA" id="ARBA00023002"/>
    </source>
</evidence>
<evidence type="ECO:0000256" key="4">
    <source>
        <dbReference type="ARBA" id="ARBA00022989"/>
    </source>
</evidence>
<feature type="transmembrane region" description="Helical" evidence="8">
    <location>
        <begin position="240"/>
        <end position="262"/>
    </location>
</feature>
<dbReference type="GO" id="GO:0042773">
    <property type="term" value="P:ATP synthesis coupled electron transport"/>
    <property type="evidence" value="ECO:0007669"/>
    <property type="project" value="InterPro"/>
</dbReference>
<keyword evidence="5" id="KW-0560">Oxidoreductase</keyword>
<feature type="transmembrane region" description="Helical" evidence="8">
    <location>
        <begin position="425"/>
        <end position="454"/>
    </location>
</feature>
<feature type="transmembrane region" description="Helical" evidence="8">
    <location>
        <begin position="202"/>
        <end position="220"/>
    </location>
</feature>
<dbReference type="AlphaFoldDB" id="A0A2T2X5C0"/>
<dbReference type="Pfam" id="PF00361">
    <property type="entry name" value="Proton_antipo_M"/>
    <property type="match status" value="1"/>
</dbReference>
<feature type="transmembrane region" description="Helical" evidence="8">
    <location>
        <begin position="34"/>
        <end position="54"/>
    </location>
</feature>
<accession>A0A2T2X5C0</accession>
<dbReference type="Proteomes" id="UP000242699">
    <property type="component" value="Unassembled WGS sequence"/>
</dbReference>
<feature type="transmembrane region" description="Helical" evidence="8">
    <location>
        <begin position="274"/>
        <end position="292"/>
    </location>
</feature>
<keyword evidence="2" id="KW-1003">Cell membrane</keyword>
<evidence type="ECO:0000256" key="8">
    <source>
        <dbReference type="SAM" id="Phobius"/>
    </source>
</evidence>
<evidence type="ECO:0000313" key="10">
    <source>
        <dbReference type="EMBL" id="PSR29689.1"/>
    </source>
</evidence>
<evidence type="ECO:0000256" key="6">
    <source>
        <dbReference type="ARBA" id="ARBA00023136"/>
    </source>
</evidence>
<comment type="caution">
    <text evidence="10">The sequence shown here is derived from an EMBL/GenBank/DDBJ whole genome shotgun (WGS) entry which is preliminary data.</text>
</comment>
<dbReference type="InterPro" id="IPR003918">
    <property type="entry name" value="NADH_UbQ_OxRdtase"/>
</dbReference>
<dbReference type="EMBL" id="PXYT01000014">
    <property type="protein sequence ID" value="PSR29689.1"/>
    <property type="molecule type" value="Genomic_DNA"/>
</dbReference>
<name>A0A2T2X5C0_9FIRM</name>
<dbReference type="GO" id="GO:0008137">
    <property type="term" value="F:NADH dehydrogenase (ubiquinone) activity"/>
    <property type="evidence" value="ECO:0007669"/>
    <property type="project" value="InterPro"/>
</dbReference>
<feature type="transmembrane region" description="Helical" evidence="8">
    <location>
        <begin position="169"/>
        <end position="190"/>
    </location>
</feature>
<keyword evidence="3 7" id="KW-0812">Transmembrane</keyword>
<organism evidence="10 11">
    <name type="scientific">Sulfobacillus benefaciens</name>
    <dbReference type="NCBI Taxonomy" id="453960"/>
    <lineage>
        <taxon>Bacteria</taxon>
        <taxon>Bacillati</taxon>
        <taxon>Bacillota</taxon>
        <taxon>Clostridia</taxon>
        <taxon>Eubacteriales</taxon>
        <taxon>Clostridiales Family XVII. Incertae Sedis</taxon>
        <taxon>Sulfobacillus</taxon>
    </lineage>
</organism>
<feature type="domain" description="NADH:quinone oxidoreductase/Mrp antiporter transmembrane" evidence="9">
    <location>
        <begin position="126"/>
        <end position="415"/>
    </location>
</feature>
<sequence length="710" mass="76730">MTGFLLFLSLSLAACVLAFVVPGHWTTRVSSVMGSFAAAALVYSGIVSFFFHSWSLNLWNLQGWGLLEVGEPRLPAFFVVVTGLVFLPVSWFSPEYLKRLQPRYDLRYFVLIYHALMMAIALTFLARDVITFLLAWEIMSVASYLAVNFEHLQESHTQAGYTMLGASEAGFLLTLGAWLPLIAVSHSIDFSAIQAASARHHFPLSLGWAVMLCSFFGFGVKAGLFPSMSWLPRAHPAAPANFSAILSGVILNLGIYGIIEINGVLWPIHNPSEGLLIVVIGSVTALIGILYASTENHLKRMLAHSSIENMGLITIALGATFTFRAAHLPELAWIAGIAALYQILNHSLYKSLLFLGAGAIDAGTGDLEMDRLGGLARRMPWTSAAMLAGVMAISALPPFNGFISEWLIIQSLLRSVVLKPTIDQVIFAFSGVIVALTAGLAATAFIKLYGMIFLGPGRSAASENAHEAGYGPRWAMGSLALLCLILGVTPTYVVTGLSPLAAQLAGGGVLGGLIPPFFSPRHLPRSLGQTFGPLGAEVGHHLLPGPGLVFLYQSPGPSPNVVFASSPSYLAVAMGIFLALSYLALRIVKKHQRVVRHEPWQGGVRQLPADAHYTATGFSNPIVVIFQAILRPYRPVEHEQFLASHFHSAVQREVRESYVVDRLVFYPAATVVQSIAGVLARIHHGKINVYIAYALITLLAVISLSLWVFP</sequence>
<evidence type="ECO:0000256" key="1">
    <source>
        <dbReference type="ARBA" id="ARBA00004651"/>
    </source>
</evidence>
<evidence type="ECO:0000256" key="7">
    <source>
        <dbReference type="RuleBase" id="RU000320"/>
    </source>
</evidence>
<feature type="transmembrane region" description="Helical" evidence="8">
    <location>
        <begin position="106"/>
        <end position="125"/>
    </location>
</feature>
<gene>
    <name evidence="10" type="ORF">C7B43_07820</name>
</gene>
<evidence type="ECO:0000256" key="3">
    <source>
        <dbReference type="ARBA" id="ARBA00022692"/>
    </source>
</evidence>
<feature type="transmembrane region" description="Helical" evidence="8">
    <location>
        <begin position="690"/>
        <end position="709"/>
    </location>
</feature>
<dbReference type="GO" id="GO:0016491">
    <property type="term" value="F:oxidoreductase activity"/>
    <property type="evidence" value="ECO:0007669"/>
    <property type="project" value="UniProtKB-KW"/>
</dbReference>
<evidence type="ECO:0000259" key="9">
    <source>
        <dbReference type="Pfam" id="PF00361"/>
    </source>
</evidence>
<dbReference type="PANTHER" id="PTHR42682">
    <property type="entry name" value="HYDROGENASE-4 COMPONENT F"/>
    <property type="match status" value="1"/>
</dbReference>
<evidence type="ECO:0000256" key="2">
    <source>
        <dbReference type="ARBA" id="ARBA00022475"/>
    </source>
</evidence>
<protein>
    <recommendedName>
        <fullName evidence="9">NADH:quinone oxidoreductase/Mrp antiporter transmembrane domain-containing protein</fullName>
    </recommendedName>
</protein>
<feature type="transmembrane region" description="Helical" evidence="8">
    <location>
        <begin position="132"/>
        <end position="149"/>
    </location>
</feature>
<reference evidence="10 11" key="1">
    <citation type="journal article" date="2014" name="BMC Genomics">
        <title>Comparison of environmental and isolate Sulfobacillus genomes reveals diverse carbon, sulfur, nitrogen, and hydrogen metabolisms.</title>
        <authorList>
            <person name="Justice N.B."/>
            <person name="Norman A."/>
            <person name="Brown C.T."/>
            <person name="Singh A."/>
            <person name="Thomas B.C."/>
            <person name="Banfield J.F."/>
        </authorList>
    </citation>
    <scope>NUCLEOTIDE SEQUENCE [LARGE SCALE GENOMIC DNA]</scope>
    <source>
        <strain evidence="10">AMDSBA1</strain>
    </source>
</reference>
<feature type="transmembrane region" description="Helical" evidence="8">
    <location>
        <begin position="74"/>
        <end position="94"/>
    </location>
</feature>
<comment type="subcellular location">
    <subcellularLocation>
        <location evidence="1">Cell membrane</location>
        <topology evidence="1">Multi-pass membrane protein</topology>
    </subcellularLocation>
    <subcellularLocation>
        <location evidence="7">Membrane</location>
        <topology evidence="7">Multi-pass membrane protein</topology>
    </subcellularLocation>
</comment>
<dbReference type="GO" id="GO:0005886">
    <property type="term" value="C:plasma membrane"/>
    <property type="evidence" value="ECO:0007669"/>
    <property type="project" value="UniProtKB-SubCell"/>
</dbReference>
<dbReference type="InterPro" id="IPR001750">
    <property type="entry name" value="ND/Mrp_TM"/>
</dbReference>
<keyword evidence="6 8" id="KW-0472">Membrane</keyword>
<feature type="transmembrane region" description="Helical" evidence="8">
    <location>
        <begin position="385"/>
        <end position="413"/>
    </location>
</feature>
<feature type="transmembrane region" description="Helical" evidence="8">
    <location>
        <begin position="568"/>
        <end position="588"/>
    </location>
</feature>
<proteinExistence type="predicted"/>
<dbReference type="InterPro" id="IPR052175">
    <property type="entry name" value="ComplexI-like_HydComp"/>
</dbReference>
<dbReference type="PANTHER" id="PTHR42682:SF3">
    <property type="entry name" value="FORMATE HYDROGENLYASE SUBUNIT 3-RELATED"/>
    <property type="match status" value="1"/>
</dbReference>
<feature type="transmembrane region" description="Helical" evidence="8">
    <location>
        <begin position="474"/>
        <end position="493"/>
    </location>
</feature>
<dbReference type="PRINTS" id="PR01437">
    <property type="entry name" value="NUOXDRDTASE4"/>
</dbReference>
<evidence type="ECO:0000313" key="11">
    <source>
        <dbReference type="Proteomes" id="UP000242699"/>
    </source>
</evidence>
<keyword evidence="4 8" id="KW-1133">Transmembrane helix</keyword>